<gene>
    <name evidence="1" type="ORF">COU10_03555</name>
</gene>
<protein>
    <submittedName>
        <fullName evidence="1">Uncharacterized protein</fullName>
    </submittedName>
</protein>
<dbReference type="AlphaFoldDB" id="A0A2H0UMK4"/>
<reference evidence="2" key="1">
    <citation type="submission" date="2017-09" db="EMBL/GenBank/DDBJ databases">
        <title>Depth-based differentiation of microbial function through sediment-hosted aquifers and enrichment of novel symbionts in the deep terrestrial subsurface.</title>
        <authorList>
            <person name="Probst A.J."/>
            <person name="Ladd B."/>
            <person name="Jarett J.K."/>
            <person name="Geller-Mcgrath D.E."/>
            <person name="Sieber C.M.K."/>
            <person name="Emerson J.B."/>
            <person name="Anantharaman K."/>
            <person name="Thomas B.C."/>
            <person name="Malmstrom R."/>
            <person name="Stieglmeier M."/>
            <person name="Klingl A."/>
            <person name="Woyke T."/>
            <person name="Ryan C.M."/>
            <person name="Banfield J.F."/>
        </authorList>
    </citation>
    <scope>NUCLEOTIDE SEQUENCE [LARGE SCALE GENOMIC DNA]</scope>
</reference>
<accession>A0A2H0UMK4</accession>
<comment type="caution">
    <text evidence="1">The sequence shown here is derived from an EMBL/GenBank/DDBJ whole genome shotgun (WGS) entry which is preliminary data.</text>
</comment>
<evidence type="ECO:0000313" key="1">
    <source>
        <dbReference type="EMBL" id="PIR87649.1"/>
    </source>
</evidence>
<sequence length="400" mass="44392">MKLIAAYAGIAGKGPGRWLWGVFQILYQLAQERGAKFVYAGPELEVDGLVMRPSLGSEIRIADASVAQKYAATEEALRNAIGSSRKIVVVAVGYTAYVPYAIDRIARPGSKTRLLVLDSSPPDTDEKSEAVEDDGQPASRFYWPAYNSTAGVHKEFVLCSTYDYPVGLVESRIPKGMSSRVIAHPFPMKYIQQLQDVPQAYGEKDTVAVICAGSYWGRWEEVSPWMTREQYETMATGTQSLLAGIATAQDLFGRRLRVRMDQAGFEFAKQRGILPNNLQVQPFSDLPHEEHLRLMAQSAVVIGRGGNQTNSLAAATIMGVPFIVWDVPGERYMQTGATNHVGAKKELFPILMHDASPQEIARRILGELRRSPDQRTVIGERLRQEMFSLPILRQAVMEDL</sequence>
<name>A0A2H0UMK4_9BACT</name>
<dbReference type="SUPFAM" id="SSF53756">
    <property type="entry name" value="UDP-Glycosyltransferase/glycogen phosphorylase"/>
    <property type="match status" value="1"/>
</dbReference>
<dbReference type="Gene3D" id="3.40.50.2000">
    <property type="entry name" value="Glycogen Phosphorylase B"/>
    <property type="match status" value="1"/>
</dbReference>
<dbReference type="Proteomes" id="UP000230903">
    <property type="component" value="Unassembled WGS sequence"/>
</dbReference>
<dbReference type="EMBL" id="PFBC01000054">
    <property type="protein sequence ID" value="PIR87649.1"/>
    <property type="molecule type" value="Genomic_DNA"/>
</dbReference>
<evidence type="ECO:0000313" key="2">
    <source>
        <dbReference type="Proteomes" id="UP000230903"/>
    </source>
</evidence>
<proteinExistence type="predicted"/>
<organism evidence="1 2">
    <name type="scientific">Candidatus Harrisonbacteria bacterium CG10_big_fil_rev_8_21_14_0_10_45_28</name>
    <dbReference type="NCBI Taxonomy" id="1974586"/>
    <lineage>
        <taxon>Bacteria</taxon>
        <taxon>Candidatus Harrisoniibacteriota</taxon>
    </lineage>
</organism>